<reference evidence="10 11" key="1">
    <citation type="submission" date="2016-05" db="EMBL/GenBank/DDBJ databases">
        <authorList>
            <person name="Lavstsen T."/>
            <person name="Jespersen J.S."/>
        </authorList>
    </citation>
    <scope>NUCLEOTIDE SEQUENCE [LARGE SCALE GENOMIC DNA]</scope>
    <source>
        <strain evidence="10 11">KCJ1736</strain>
    </source>
</reference>
<evidence type="ECO:0000313" key="11">
    <source>
        <dbReference type="Proteomes" id="UP000077098"/>
    </source>
</evidence>
<evidence type="ECO:0000256" key="2">
    <source>
        <dbReference type="ARBA" id="ARBA00007783"/>
    </source>
</evidence>
<evidence type="ECO:0000256" key="1">
    <source>
        <dbReference type="ARBA" id="ARBA00004651"/>
    </source>
</evidence>
<keyword evidence="7 8" id="KW-0472">Membrane</keyword>
<dbReference type="PROSITE" id="PS51012">
    <property type="entry name" value="ABC_TM2"/>
    <property type="match status" value="1"/>
</dbReference>
<comment type="subcellular location">
    <subcellularLocation>
        <location evidence="1">Cell membrane</location>
        <topology evidence="1">Multi-pass membrane protein</topology>
    </subcellularLocation>
</comment>
<keyword evidence="5 8" id="KW-0812">Transmembrane</keyword>
<evidence type="ECO:0000256" key="5">
    <source>
        <dbReference type="ARBA" id="ARBA00022692"/>
    </source>
</evidence>
<gene>
    <name evidence="10" type="ORF">A7J57_06685</name>
</gene>
<comment type="similarity">
    <text evidence="2">Belongs to the ABC-2 integral membrane protein family.</text>
</comment>
<evidence type="ECO:0000256" key="3">
    <source>
        <dbReference type="ARBA" id="ARBA00022448"/>
    </source>
</evidence>
<evidence type="ECO:0000259" key="9">
    <source>
        <dbReference type="PROSITE" id="PS51012"/>
    </source>
</evidence>
<accession>A0A176WT00</accession>
<dbReference type="InterPro" id="IPR051449">
    <property type="entry name" value="ABC-2_transporter_component"/>
</dbReference>
<dbReference type="PANTHER" id="PTHR30294">
    <property type="entry name" value="MEMBRANE COMPONENT OF ABC TRANSPORTER YHHJ-RELATED"/>
    <property type="match status" value="1"/>
</dbReference>
<organism evidence="10 11">
    <name type="scientific">Agrobacterium tumefaciens</name>
    <dbReference type="NCBI Taxonomy" id="358"/>
    <lineage>
        <taxon>Bacteria</taxon>
        <taxon>Pseudomonadati</taxon>
        <taxon>Pseudomonadota</taxon>
        <taxon>Alphaproteobacteria</taxon>
        <taxon>Hyphomicrobiales</taxon>
        <taxon>Rhizobiaceae</taxon>
        <taxon>Rhizobium/Agrobacterium group</taxon>
        <taxon>Agrobacterium</taxon>
        <taxon>Agrobacterium tumefaciens complex</taxon>
    </lineage>
</organism>
<dbReference type="GO" id="GO:0140359">
    <property type="term" value="F:ABC-type transporter activity"/>
    <property type="evidence" value="ECO:0007669"/>
    <property type="project" value="InterPro"/>
</dbReference>
<evidence type="ECO:0000313" key="10">
    <source>
        <dbReference type="EMBL" id="OAE36247.1"/>
    </source>
</evidence>
<keyword evidence="3" id="KW-0813">Transport</keyword>
<feature type="transmembrane region" description="Helical" evidence="8">
    <location>
        <begin position="226"/>
        <end position="245"/>
    </location>
</feature>
<dbReference type="Proteomes" id="UP000077098">
    <property type="component" value="Unassembled WGS sequence"/>
</dbReference>
<feature type="transmembrane region" description="Helical" evidence="8">
    <location>
        <begin position="288"/>
        <end position="307"/>
    </location>
</feature>
<feature type="transmembrane region" description="Helical" evidence="8">
    <location>
        <begin position="257"/>
        <end position="282"/>
    </location>
</feature>
<feature type="transmembrane region" description="Helical" evidence="8">
    <location>
        <begin position="175"/>
        <end position="200"/>
    </location>
</feature>
<name>A0A176WT00_AGRTU</name>
<dbReference type="InterPro" id="IPR013525">
    <property type="entry name" value="ABC2_TM"/>
</dbReference>
<dbReference type="Pfam" id="PF12698">
    <property type="entry name" value="ABC2_membrane_3"/>
    <property type="match status" value="1"/>
</dbReference>
<protein>
    <recommendedName>
        <fullName evidence="9">ABC transmembrane type-2 domain-containing protein</fullName>
    </recommendedName>
</protein>
<dbReference type="AlphaFoldDB" id="A0A176WT00"/>
<keyword evidence="4" id="KW-1003">Cell membrane</keyword>
<dbReference type="GO" id="GO:0005886">
    <property type="term" value="C:plasma membrane"/>
    <property type="evidence" value="ECO:0007669"/>
    <property type="project" value="UniProtKB-SubCell"/>
</dbReference>
<sequence length="372" mass="40834">MRLLSSNIFQLGIKELRGLARDGMLMLLIVYAFTLQIYTGSSALPETLNNAAIAIVDEDQSPLSSRISTAFYPPYFAPPKQISIAEMDKRMDAGLDTFALDIPPDFQRRLMAGQQPAIQLNIDATRMSQAFSGGGYVQSIVTSEVQEYINRYRGATSVPVELTLRSRFNPELDKSWFGSINNIITAITMLSIVLTGAALIREREHGTVEHLLVMPVTPLEIMLSKVWSMGLVVLVASAFSLLVVVKGLLAIPIEGSLSLFLLGTALQLFAMTSMGIFLATVAGSMPQFGMLLILFLLPLQVLSGAMTPRESMPDIIQDIMLLAPNTHFVILAQSVLFRGAGLDVVWPQLLALLAIGSTLFVLALRRFRRFLR</sequence>
<feature type="transmembrane region" description="Helical" evidence="8">
    <location>
        <begin position="345"/>
        <end position="364"/>
    </location>
</feature>
<comment type="caution">
    <text evidence="10">The sequence shown here is derived from an EMBL/GenBank/DDBJ whole genome shotgun (WGS) entry which is preliminary data.</text>
</comment>
<dbReference type="PANTHER" id="PTHR30294:SF47">
    <property type="entry name" value="INNER MEMBRANE TRANSPORT PERMEASE YHHJ"/>
    <property type="match status" value="1"/>
</dbReference>
<feature type="domain" description="ABC transmembrane type-2" evidence="9">
    <location>
        <begin position="134"/>
        <end position="370"/>
    </location>
</feature>
<dbReference type="InterPro" id="IPR047817">
    <property type="entry name" value="ABC2_TM_bact-type"/>
</dbReference>
<keyword evidence="6 8" id="KW-1133">Transmembrane helix</keyword>
<evidence type="ECO:0000256" key="4">
    <source>
        <dbReference type="ARBA" id="ARBA00022475"/>
    </source>
</evidence>
<dbReference type="RefSeq" id="WP_063951660.1">
    <property type="nucleotide sequence ID" value="NZ_LXPS01000041.1"/>
</dbReference>
<evidence type="ECO:0000256" key="7">
    <source>
        <dbReference type="ARBA" id="ARBA00023136"/>
    </source>
</evidence>
<evidence type="ECO:0000256" key="6">
    <source>
        <dbReference type="ARBA" id="ARBA00022989"/>
    </source>
</evidence>
<dbReference type="EMBL" id="LXPS01000041">
    <property type="protein sequence ID" value="OAE36247.1"/>
    <property type="molecule type" value="Genomic_DNA"/>
</dbReference>
<evidence type="ECO:0000256" key="8">
    <source>
        <dbReference type="SAM" id="Phobius"/>
    </source>
</evidence>
<dbReference type="Gene3D" id="3.40.1710.10">
    <property type="entry name" value="abc type-2 transporter like domain"/>
    <property type="match status" value="1"/>
</dbReference>
<proteinExistence type="inferred from homology"/>